<feature type="transmembrane region" description="Helical" evidence="12">
    <location>
        <begin position="53"/>
        <end position="71"/>
    </location>
</feature>
<evidence type="ECO:0000256" key="5">
    <source>
        <dbReference type="ARBA" id="ARBA00022617"/>
    </source>
</evidence>
<feature type="transmembrane region" description="Helical" evidence="12">
    <location>
        <begin position="20"/>
        <end position="41"/>
    </location>
</feature>
<dbReference type="GO" id="GO:0005886">
    <property type="term" value="C:plasma membrane"/>
    <property type="evidence" value="ECO:0007669"/>
    <property type="project" value="UniProtKB-SubCell"/>
</dbReference>
<evidence type="ECO:0000256" key="7">
    <source>
        <dbReference type="ARBA" id="ARBA00022723"/>
    </source>
</evidence>
<evidence type="ECO:0000256" key="6">
    <source>
        <dbReference type="ARBA" id="ARBA00022692"/>
    </source>
</evidence>
<dbReference type="PANTHER" id="PTHR30365">
    <property type="entry name" value="CYTOCHROME D UBIQUINOL OXIDASE"/>
    <property type="match status" value="1"/>
</dbReference>
<comment type="similarity">
    <text evidence="2">Belongs to the cytochrome ubiquinol oxidase subunit 1 family.</text>
</comment>
<sequence>MDAVEWARVQFGVTAGVHFLFVLVTLGLVTLLVAIEAAWVITGRPGARRALRFWGTLYVINYVVGIASGIVLEFQLGLNWNGISRVAGNVIGAPLAIETLVAFVLESTLLGLWIAGWHRVRPWAHLLLICGVALTAYLSVFWIMVANAYLQNPAGQRIRPDGTAVLTDPGALLTNPALTLALVHVAGAALACGGFLMAGVSAWHLLRHRATAFRATARLGLLTGLGGLYLSFNSGWAQLGPVGAVQPTKYGDEAEKLAAATGFAARFGGQPADYLPPGWIDIPYEIMQFTAFGLGIFVYLLPLLFRDLLLRRRWSLTLLVCAAPLPFVAAICGWLLREVGRAPFAIYGLSPAADAMTPRTPALAAASCLLFTVLVGALGVLNWTLLLRVAGRGLDDPPLGRPADTAAEPTPKALV</sequence>
<keyword evidence="6 12" id="KW-0812">Transmembrane</keyword>
<dbReference type="Proteomes" id="UP001183629">
    <property type="component" value="Unassembled WGS sequence"/>
</dbReference>
<dbReference type="PANTHER" id="PTHR30365:SF14">
    <property type="entry name" value="CYTOCHROME BD MENAQUINOL OXIDASE SUBUNIT I-RELATED"/>
    <property type="match status" value="1"/>
</dbReference>
<proteinExistence type="inferred from homology"/>
<dbReference type="GO" id="GO:0019646">
    <property type="term" value="P:aerobic electron transport chain"/>
    <property type="evidence" value="ECO:0007669"/>
    <property type="project" value="InterPro"/>
</dbReference>
<dbReference type="EC" id="1.10.3.-" evidence="13"/>
<comment type="caution">
    <text evidence="13">The sequence shown here is derived from an EMBL/GenBank/DDBJ whole genome shotgun (WGS) entry which is preliminary data.</text>
</comment>
<feature type="transmembrane region" description="Helical" evidence="12">
    <location>
        <begin position="215"/>
        <end position="232"/>
    </location>
</feature>
<keyword evidence="4" id="KW-1003">Cell membrane</keyword>
<organism evidence="13 14">
    <name type="scientific">Catenuloplanes niger</name>
    <dbReference type="NCBI Taxonomy" id="587534"/>
    <lineage>
        <taxon>Bacteria</taxon>
        <taxon>Bacillati</taxon>
        <taxon>Actinomycetota</taxon>
        <taxon>Actinomycetes</taxon>
        <taxon>Micromonosporales</taxon>
        <taxon>Micromonosporaceae</taxon>
        <taxon>Catenuloplanes</taxon>
    </lineage>
</organism>
<keyword evidence="10" id="KW-0408">Iron</keyword>
<evidence type="ECO:0000256" key="11">
    <source>
        <dbReference type="ARBA" id="ARBA00023136"/>
    </source>
</evidence>
<feature type="transmembrane region" description="Helical" evidence="12">
    <location>
        <begin position="177"/>
        <end position="203"/>
    </location>
</feature>
<keyword evidence="11 12" id="KW-0472">Membrane</keyword>
<accession>A0AAE3ZUR6</accession>
<dbReference type="EMBL" id="JAVDYC010000001">
    <property type="protein sequence ID" value="MDR7324255.1"/>
    <property type="molecule type" value="Genomic_DNA"/>
</dbReference>
<feature type="transmembrane region" description="Helical" evidence="12">
    <location>
        <begin position="362"/>
        <end position="385"/>
    </location>
</feature>
<evidence type="ECO:0000256" key="3">
    <source>
        <dbReference type="ARBA" id="ARBA00022448"/>
    </source>
</evidence>
<keyword evidence="9 12" id="KW-1133">Transmembrane helix</keyword>
<feature type="transmembrane region" description="Helical" evidence="12">
    <location>
        <begin position="126"/>
        <end position="150"/>
    </location>
</feature>
<evidence type="ECO:0000313" key="13">
    <source>
        <dbReference type="EMBL" id="MDR7324255.1"/>
    </source>
</evidence>
<name>A0AAE3ZUR6_9ACTN</name>
<evidence type="ECO:0000256" key="4">
    <source>
        <dbReference type="ARBA" id="ARBA00022475"/>
    </source>
</evidence>
<keyword evidence="8" id="KW-0249">Electron transport</keyword>
<comment type="subcellular location">
    <subcellularLocation>
        <location evidence="1">Cell membrane</location>
        <topology evidence="1">Multi-pass membrane protein</topology>
    </subcellularLocation>
</comment>
<keyword evidence="5" id="KW-0349">Heme</keyword>
<reference evidence="13 14" key="1">
    <citation type="submission" date="2023-07" db="EMBL/GenBank/DDBJ databases">
        <title>Sequencing the genomes of 1000 actinobacteria strains.</title>
        <authorList>
            <person name="Klenk H.-P."/>
        </authorList>
    </citation>
    <scope>NUCLEOTIDE SEQUENCE [LARGE SCALE GENOMIC DNA]</scope>
    <source>
        <strain evidence="13 14">DSM 44711</strain>
    </source>
</reference>
<dbReference type="GO" id="GO:0009055">
    <property type="term" value="F:electron transfer activity"/>
    <property type="evidence" value="ECO:0007669"/>
    <property type="project" value="InterPro"/>
</dbReference>
<keyword evidence="7" id="KW-0479">Metal-binding</keyword>
<dbReference type="InterPro" id="IPR002585">
    <property type="entry name" value="Cyt-d_ubiquinol_oxidase_su_1"/>
</dbReference>
<keyword evidence="14" id="KW-1185">Reference proteome</keyword>
<dbReference type="GO" id="GO:0020037">
    <property type="term" value="F:heme binding"/>
    <property type="evidence" value="ECO:0007669"/>
    <property type="project" value="TreeGrafter"/>
</dbReference>
<keyword evidence="3" id="KW-0813">Transport</keyword>
<feature type="transmembrane region" description="Helical" evidence="12">
    <location>
        <begin position="91"/>
        <end position="114"/>
    </location>
</feature>
<dbReference type="GO" id="GO:0016682">
    <property type="term" value="F:oxidoreductase activity, acting on diphenols and related substances as donors, oxygen as acceptor"/>
    <property type="evidence" value="ECO:0007669"/>
    <property type="project" value="TreeGrafter"/>
</dbReference>
<dbReference type="GO" id="GO:0046872">
    <property type="term" value="F:metal ion binding"/>
    <property type="evidence" value="ECO:0007669"/>
    <property type="project" value="UniProtKB-KW"/>
</dbReference>
<dbReference type="PIRSF" id="PIRSF006446">
    <property type="entry name" value="Cyt_quinol_oxidase_1"/>
    <property type="match status" value="1"/>
</dbReference>
<dbReference type="GO" id="GO:0070069">
    <property type="term" value="C:cytochrome complex"/>
    <property type="evidence" value="ECO:0007669"/>
    <property type="project" value="InterPro"/>
</dbReference>
<feature type="transmembrane region" description="Helical" evidence="12">
    <location>
        <begin position="316"/>
        <end position="336"/>
    </location>
</feature>
<evidence type="ECO:0000256" key="8">
    <source>
        <dbReference type="ARBA" id="ARBA00022982"/>
    </source>
</evidence>
<protein>
    <submittedName>
        <fullName evidence="13">Cytochrome d ubiquinol oxidase subunit I</fullName>
        <ecNumber evidence="13">1.10.3.-</ecNumber>
    </submittedName>
</protein>
<evidence type="ECO:0000256" key="9">
    <source>
        <dbReference type="ARBA" id="ARBA00022989"/>
    </source>
</evidence>
<evidence type="ECO:0000256" key="1">
    <source>
        <dbReference type="ARBA" id="ARBA00004651"/>
    </source>
</evidence>
<gene>
    <name evidence="13" type="ORF">J2S44_004505</name>
</gene>
<dbReference type="AlphaFoldDB" id="A0AAE3ZUR6"/>
<evidence type="ECO:0000313" key="14">
    <source>
        <dbReference type="Proteomes" id="UP001183629"/>
    </source>
</evidence>
<evidence type="ECO:0000256" key="2">
    <source>
        <dbReference type="ARBA" id="ARBA00009819"/>
    </source>
</evidence>
<evidence type="ECO:0000256" key="10">
    <source>
        <dbReference type="ARBA" id="ARBA00023004"/>
    </source>
</evidence>
<keyword evidence="13" id="KW-0560">Oxidoreductase</keyword>
<evidence type="ECO:0000256" key="12">
    <source>
        <dbReference type="SAM" id="Phobius"/>
    </source>
</evidence>
<feature type="transmembrane region" description="Helical" evidence="12">
    <location>
        <begin position="286"/>
        <end position="304"/>
    </location>
</feature>
<dbReference type="RefSeq" id="WP_310417356.1">
    <property type="nucleotide sequence ID" value="NZ_JAVDYC010000001.1"/>
</dbReference>
<dbReference type="Pfam" id="PF01654">
    <property type="entry name" value="Cyt_bd_oxida_I"/>
    <property type="match status" value="2"/>
</dbReference>